<dbReference type="EMBL" id="JAENIG010000001">
    <property type="protein sequence ID" value="MBK1853914.1"/>
    <property type="molecule type" value="Genomic_DNA"/>
</dbReference>
<evidence type="ECO:0000313" key="2">
    <source>
        <dbReference type="EMBL" id="MBK1853914.1"/>
    </source>
</evidence>
<name>A0AAE2SBK1_9BACT</name>
<feature type="domain" description="Suppressor of fused-like" evidence="1">
    <location>
        <begin position="79"/>
        <end position="218"/>
    </location>
</feature>
<dbReference type="InterPro" id="IPR020941">
    <property type="entry name" value="SUFU-like_domain"/>
</dbReference>
<dbReference type="Proteomes" id="UP000634206">
    <property type="component" value="Unassembled WGS sequence"/>
</dbReference>
<reference evidence="2" key="1">
    <citation type="submission" date="2021-01" db="EMBL/GenBank/DDBJ databases">
        <title>Modified the classification status of verrucomicrobia.</title>
        <authorList>
            <person name="Feng X."/>
        </authorList>
    </citation>
    <scope>NUCLEOTIDE SEQUENCE</scope>
    <source>
        <strain evidence="2">5K15</strain>
    </source>
</reference>
<proteinExistence type="predicted"/>
<protein>
    <submittedName>
        <fullName evidence="2">Suppressor of fused domain protein</fullName>
    </submittedName>
</protein>
<dbReference type="Pfam" id="PF05076">
    <property type="entry name" value="SUFU"/>
    <property type="match status" value="1"/>
</dbReference>
<evidence type="ECO:0000313" key="3">
    <source>
        <dbReference type="Proteomes" id="UP000634206"/>
    </source>
</evidence>
<dbReference type="AlphaFoldDB" id="A0AAE2SBK1"/>
<keyword evidence="3" id="KW-1185">Reference proteome</keyword>
<gene>
    <name evidence="2" type="ORF">JIN83_03000</name>
</gene>
<comment type="caution">
    <text evidence="2">The sequence shown here is derived from an EMBL/GenBank/DDBJ whole genome shotgun (WGS) entry which is preliminary data.</text>
</comment>
<sequence>MFDKIIKFFSKKNPPASPEFDEVMAQQWYDQKTALMVDRLGPEHDMVMHAIIPYAAGGGLDLYYFPNGVEGLGIATKELSENPEEGSANDVFELYELVMFTRHAMDLEQAKNEQTPFGQAHTNINSVLNVIAQYSAQATLNPNETCEFPKEMEKIGGKCFLFDAYPSETAKEKSALFGVMVVIEVFRSEMDAAREHGGAQLIQKLKDAGHYPYSDLDRDPVV</sequence>
<organism evidence="2 3">
    <name type="scientific">Oceaniferula flava</name>
    <dbReference type="NCBI Taxonomy" id="2800421"/>
    <lineage>
        <taxon>Bacteria</taxon>
        <taxon>Pseudomonadati</taxon>
        <taxon>Verrucomicrobiota</taxon>
        <taxon>Verrucomicrobiia</taxon>
        <taxon>Verrucomicrobiales</taxon>
        <taxon>Verrucomicrobiaceae</taxon>
        <taxon>Oceaniferula</taxon>
    </lineage>
</organism>
<dbReference type="RefSeq" id="WP_309488517.1">
    <property type="nucleotide sequence ID" value="NZ_JAENIG010000001.1"/>
</dbReference>
<accession>A0AAE2SBK1</accession>
<evidence type="ECO:0000259" key="1">
    <source>
        <dbReference type="Pfam" id="PF05076"/>
    </source>
</evidence>